<organism evidence="1 2">
    <name type="scientific">Dillenia turbinata</name>
    <dbReference type="NCBI Taxonomy" id="194707"/>
    <lineage>
        <taxon>Eukaryota</taxon>
        <taxon>Viridiplantae</taxon>
        <taxon>Streptophyta</taxon>
        <taxon>Embryophyta</taxon>
        <taxon>Tracheophyta</taxon>
        <taxon>Spermatophyta</taxon>
        <taxon>Magnoliopsida</taxon>
        <taxon>eudicotyledons</taxon>
        <taxon>Gunneridae</taxon>
        <taxon>Pentapetalae</taxon>
        <taxon>Dilleniales</taxon>
        <taxon>Dilleniaceae</taxon>
        <taxon>Dillenia</taxon>
    </lineage>
</organism>
<comment type="caution">
    <text evidence="1">The sequence shown here is derived from an EMBL/GenBank/DDBJ whole genome shotgun (WGS) entry which is preliminary data.</text>
</comment>
<protein>
    <submittedName>
        <fullName evidence="1">Uncharacterized protein</fullName>
    </submittedName>
</protein>
<gene>
    <name evidence="1" type="ORF">RJ641_000939</name>
</gene>
<name>A0AAN8WEV0_9MAGN</name>
<evidence type="ECO:0000313" key="1">
    <source>
        <dbReference type="EMBL" id="KAK6947466.1"/>
    </source>
</evidence>
<keyword evidence="2" id="KW-1185">Reference proteome</keyword>
<dbReference type="EMBL" id="JBAMMX010000001">
    <property type="protein sequence ID" value="KAK6947466.1"/>
    <property type="molecule type" value="Genomic_DNA"/>
</dbReference>
<evidence type="ECO:0000313" key="2">
    <source>
        <dbReference type="Proteomes" id="UP001370490"/>
    </source>
</evidence>
<accession>A0AAN8WEV0</accession>
<sequence>MVSLKTANIFLFQEFVILMQTQIEPEFVLFFDCPEEEMERGLLSRNQIHAGKPVKEVFECVKAVLSATKEK</sequence>
<feature type="non-terminal residue" evidence="1">
    <location>
        <position position="71"/>
    </location>
</feature>
<dbReference type="AlphaFoldDB" id="A0AAN8WEV0"/>
<dbReference type="Proteomes" id="UP001370490">
    <property type="component" value="Unassembled WGS sequence"/>
</dbReference>
<proteinExistence type="predicted"/>
<reference evidence="1 2" key="1">
    <citation type="submission" date="2023-12" db="EMBL/GenBank/DDBJ databases">
        <title>A high-quality genome assembly for Dillenia turbinata (Dilleniales).</title>
        <authorList>
            <person name="Chanderbali A."/>
        </authorList>
    </citation>
    <scope>NUCLEOTIDE SEQUENCE [LARGE SCALE GENOMIC DNA]</scope>
    <source>
        <strain evidence="1">LSX21</strain>
        <tissue evidence="1">Leaf</tissue>
    </source>
</reference>